<accession>A0A5J5BKW2</accession>
<gene>
    <name evidence="2" type="ORF">F0562_023522</name>
</gene>
<dbReference type="EMBL" id="CM018035">
    <property type="protein sequence ID" value="KAA8542342.1"/>
    <property type="molecule type" value="Genomic_DNA"/>
</dbReference>
<evidence type="ECO:0000313" key="2">
    <source>
        <dbReference type="EMBL" id="KAA8542342.1"/>
    </source>
</evidence>
<sequence length="233" mass="25233">MAMGFVKPLAMEIGGGVGDDGGYGTGGGDAFGSGSNFCQLQLWVLPSCLVHKFLLFCHWRPEMEAWRRVKKNLLKRFFPLPPPAPCPFAPEIGGLDLEQQHQQPAQPVVAVGVASQNLDWQVLVIGFCFASAVAIALQSLQTPAPLPITFQLLCLAMACAVSTLFVAKNIGSRHPDLARVLQHVGVLFGVTAFFLAVTVSSPLCFKLIFWTIYALSLLVIVLCNRFFLGTSLQ</sequence>
<feature type="transmembrane region" description="Helical" evidence="1">
    <location>
        <begin position="180"/>
        <end position="201"/>
    </location>
</feature>
<keyword evidence="1" id="KW-1133">Transmembrane helix</keyword>
<reference evidence="2 3" key="1">
    <citation type="submission" date="2019-09" db="EMBL/GenBank/DDBJ databases">
        <title>A chromosome-level genome assembly of the Chinese tupelo Nyssa sinensis.</title>
        <authorList>
            <person name="Yang X."/>
            <person name="Kang M."/>
            <person name="Yang Y."/>
            <person name="Xiong H."/>
            <person name="Wang M."/>
            <person name="Zhang Z."/>
            <person name="Wang Z."/>
            <person name="Wu H."/>
            <person name="Ma T."/>
            <person name="Liu J."/>
            <person name="Xi Z."/>
        </authorList>
    </citation>
    <scope>NUCLEOTIDE SEQUENCE [LARGE SCALE GENOMIC DNA]</scope>
    <source>
        <strain evidence="2">J267</strain>
        <tissue evidence="2">Leaf</tissue>
    </source>
</reference>
<protein>
    <submittedName>
        <fullName evidence="2">Uncharacterized protein</fullName>
    </submittedName>
</protein>
<name>A0A5J5BKW2_9ASTE</name>
<dbReference type="PANTHER" id="PTHR34741">
    <property type="entry name" value="IMAP FAMILY MEMBER 1, PUTATIVE-RELATED"/>
    <property type="match status" value="1"/>
</dbReference>
<evidence type="ECO:0000313" key="3">
    <source>
        <dbReference type="Proteomes" id="UP000325577"/>
    </source>
</evidence>
<feature type="transmembrane region" description="Helical" evidence="1">
    <location>
        <begin position="122"/>
        <end position="140"/>
    </location>
</feature>
<feature type="transmembrane region" description="Helical" evidence="1">
    <location>
        <begin position="207"/>
        <end position="228"/>
    </location>
</feature>
<keyword evidence="1" id="KW-0472">Membrane</keyword>
<evidence type="ECO:0000256" key="1">
    <source>
        <dbReference type="SAM" id="Phobius"/>
    </source>
</evidence>
<dbReference type="OrthoDB" id="1745749at2759"/>
<proteinExistence type="predicted"/>
<dbReference type="PANTHER" id="PTHR34741:SF2">
    <property type="entry name" value="VESICLE TRANSPORT PROTEIN"/>
    <property type="match status" value="1"/>
</dbReference>
<keyword evidence="3" id="KW-1185">Reference proteome</keyword>
<organism evidence="2 3">
    <name type="scientific">Nyssa sinensis</name>
    <dbReference type="NCBI Taxonomy" id="561372"/>
    <lineage>
        <taxon>Eukaryota</taxon>
        <taxon>Viridiplantae</taxon>
        <taxon>Streptophyta</taxon>
        <taxon>Embryophyta</taxon>
        <taxon>Tracheophyta</taxon>
        <taxon>Spermatophyta</taxon>
        <taxon>Magnoliopsida</taxon>
        <taxon>eudicotyledons</taxon>
        <taxon>Gunneridae</taxon>
        <taxon>Pentapetalae</taxon>
        <taxon>asterids</taxon>
        <taxon>Cornales</taxon>
        <taxon>Nyssaceae</taxon>
        <taxon>Nyssa</taxon>
    </lineage>
</organism>
<dbReference type="AlphaFoldDB" id="A0A5J5BKW2"/>
<dbReference type="Proteomes" id="UP000325577">
    <property type="component" value="Linkage Group LG12"/>
</dbReference>
<feature type="transmembrane region" description="Helical" evidence="1">
    <location>
        <begin position="146"/>
        <end position="168"/>
    </location>
</feature>
<keyword evidence="1" id="KW-0812">Transmembrane</keyword>